<keyword evidence="8" id="KW-1185">Reference proteome</keyword>
<dbReference type="GO" id="GO:0016829">
    <property type="term" value="F:lyase activity"/>
    <property type="evidence" value="ECO:0007669"/>
    <property type="project" value="UniProtKB-KW"/>
</dbReference>
<dbReference type="STRING" id="1193502.SHALO_0792"/>
<feature type="transmembrane region" description="Helical" evidence="6">
    <location>
        <begin position="12"/>
        <end position="31"/>
    </location>
</feature>
<dbReference type="GO" id="GO:0036376">
    <property type="term" value="P:sodium ion export across plasma membrane"/>
    <property type="evidence" value="ECO:0007669"/>
    <property type="project" value="InterPro"/>
</dbReference>
<dbReference type="AlphaFoldDB" id="A0A1D7TI84"/>
<sequence length="81" mass="9133">MEVNLIVESLKFLVLGMSTVFMFLVLMVVVLELQAKIILKYFPPKEVSVHNSTQELSQKDNFTVVAAIAASIQSYKKKSKQ</sequence>
<dbReference type="PATRIC" id="fig|1193502.14.peg.800"/>
<evidence type="ECO:0000256" key="6">
    <source>
        <dbReference type="SAM" id="Phobius"/>
    </source>
</evidence>
<protein>
    <submittedName>
        <fullName evidence="7">Putative oxaloacetate decarboxylase alpha chain</fullName>
        <ecNumber evidence="7">4.1.1.3</ecNumber>
    </submittedName>
</protein>
<accession>A0A1D7TI84</accession>
<dbReference type="KEGG" id="shal:SHALO_0792"/>
<dbReference type="EMBL" id="CP017111">
    <property type="protein sequence ID" value="AOO64574.1"/>
    <property type="molecule type" value="Genomic_DNA"/>
</dbReference>
<dbReference type="GO" id="GO:0015081">
    <property type="term" value="F:sodium ion transmembrane transporter activity"/>
    <property type="evidence" value="ECO:0007669"/>
    <property type="project" value="InterPro"/>
</dbReference>
<evidence type="ECO:0000256" key="4">
    <source>
        <dbReference type="ARBA" id="ARBA00022989"/>
    </source>
</evidence>
<keyword evidence="3 6" id="KW-0812">Transmembrane</keyword>
<gene>
    <name evidence="7" type="ORF">SHALO_0792</name>
</gene>
<organism evidence="7 8">
    <name type="scientific">Sulfurospirillum halorespirans DSM 13726</name>
    <dbReference type="NCBI Taxonomy" id="1193502"/>
    <lineage>
        <taxon>Bacteria</taxon>
        <taxon>Pseudomonadati</taxon>
        <taxon>Campylobacterota</taxon>
        <taxon>Epsilonproteobacteria</taxon>
        <taxon>Campylobacterales</taxon>
        <taxon>Sulfurospirillaceae</taxon>
        <taxon>Sulfurospirillum</taxon>
    </lineage>
</organism>
<reference evidence="8" key="1">
    <citation type="submission" date="2016-08" db="EMBL/GenBank/DDBJ databases">
        <title>Complete genome sequence of the organohalide-respiring Epsilonproteobacterium Sulfurospirillum halorespirans.</title>
        <authorList>
            <person name="Goris T."/>
            <person name="Zimmermann J."/>
            <person name="Schenz B."/>
            <person name="Lemos M."/>
            <person name="Hackermueller J."/>
            <person name="Diekert G."/>
        </authorList>
    </citation>
    <scope>NUCLEOTIDE SEQUENCE [LARGE SCALE GENOMIC DNA]</scope>
    <source>
        <strain>DSM 13726</strain>
        <strain evidence="8">PCE-M2</strain>
    </source>
</reference>
<keyword evidence="2" id="KW-1003">Cell membrane</keyword>
<dbReference type="Pfam" id="PF04277">
    <property type="entry name" value="OAD_gamma"/>
    <property type="match status" value="1"/>
</dbReference>
<comment type="subcellular location">
    <subcellularLocation>
        <location evidence="1">Cell membrane</location>
    </subcellularLocation>
</comment>
<dbReference type="Proteomes" id="UP000094609">
    <property type="component" value="Chromosome"/>
</dbReference>
<dbReference type="EC" id="4.1.1.3" evidence="7"/>
<evidence type="ECO:0000256" key="2">
    <source>
        <dbReference type="ARBA" id="ARBA00022475"/>
    </source>
</evidence>
<evidence type="ECO:0000256" key="5">
    <source>
        <dbReference type="ARBA" id="ARBA00023136"/>
    </source>
</evidence>
<keyword evidence="4 6" id="KW-1133">Transmembrane helix</keyword>
<dbReference type="RefSeq" id="WP_069477457.1">
    <property type="nucleotide sequence ID" value="NZ_CP017111.1"/>
</dbReference>
<dbReference type="NCBIfam" id="TIGR01195">
    <property type="entry name" value="oadG_fam"/>
    <property type="match status" value="1"/>
</dbReference>
<evidence type="ECO:0000256" key="1">
    <source>
        <dbReference type="ARBA" id="ARBA00004236"/>
    </source>
</evidence>
<evidence type="ECO:0000256" key="3">
    <source>
        <dbReference type="ARBA" id="ARBA00022692"/>
    </source>
</evidence>
<dbReference type="GO" id="GO:0005886">
    <property type="term" value="C:plasma membrane"/>
    <property type="evidence" value="ECO:0007669"/>
    <property type="project" value="UniProtKB-SubCell"/>
</dbReference>
<proteinExistence type="predicted"/>
<evidence type="ECO:0000313" key="7">
    <source>
        <dbReference type="EMBL" id="AOO64574.1"/>
    </source>
</evidence>
<keyword evidence="5 6" id="KW-0472">Membrane</keyword>
<keyword evidence="7" id="KW-0456">Lyase</keyword>
<dbReference type="InterPro" id="IPR005899">
    <property type="entry name" value="Na_pump_deCOase"/>
</dbReference>
<evidence type="ECO:0000313" key="8">
    <source>
        <dbReference type="Proteomes" id="UP000094609"/>
    </source>
</evidence>
<name>A0A1D7TI84_9BACT</name>